<evidence type="ECO:0000313" key="1">
    <source>
        <dbReference type="EMBL" id="RRT48626.1"/>
    </source>
</evidence>
<sequence length="113" mass="12693">MDTGRRLVAGSRNRNEFVVINADDFERVSAIKTSSFYPGVRSFLDSWVIVDGATHPEHSSAPSFFLISHFTQMDKISCFLGFVFRRISFSAALDFSSAIFLFGTSDNECSYEL</sequence>
<accession>A0A426YAB2</accession>
<reference evidence="1 2" key="1">
    <citation type="journal article" date="2014" name="Agronomy (Basel)">
        <title>A Draft Genome Sequence for Ensete ventricosum, the Drought-Tolerant Tree Against Hunger.</title>
        <authorList>
            <person name="Harrison J."/>
            <person name="Moore K.A."/>
            <person name="Paszkiewicz K."/>
            <person name="Jones T."/>
            <person name="Grant M."/>
            <person name="Ambacheew D."/>
            <person name="Muzemil S."/>
            <person name="Studholme D.J."/>
        </authorList>
    </citation>
    <scope>NUCLEOTIDE SEQUENCE [LARGE SCALE GENOMIC DNA]</scope>
</reference>
<proteinExistence type="predicted"/>
<organism evidence="1 2">
    <name type="scientific">Ensete ventricosum</name>
    <name type="common">Abyssinian banana</name>
    <name type="synonym">Musa ensete</name>
    <dbReference type="NCBI Taxonomy" id="4639"/>
    <lineage>
        <taxon>Eukaryota</taxon>
        <taxon>Viridiplantae</taxon>
        <taxon>Streptophyta</taxon>
        <taxon>Embryophyta</taxon>
        <taxon>Tracheophyta</taxon>
        <taxon>Spermatophyta</taxon>
        <taxon>Magnoliopsida</taxon>
        <taxon>Liliopsida</taxon>
        <taxon>Zingiberales</taxon>
        <taxon>Musaceae</taxon>
        <taxon>Ensete</taxon>
    </lineage>
</organism>
<evidence type="ECO:0000313" key="2">
    <source>
        <dbReference type="Proteomes" id="UP000287651"/>
    </source>
</evidence>
<dbReference type="AlphaFoldDB" id="A0A426YAB2"/>
<comment type="caution">
    <text evidence="1">The sequence shown here is derived from an EMBL/GenBank/DDBJ whole genome shotgun (WGS) entry which is preliminary data.</text>
</comment>
<protein>
    <submittedName>
        <fullName evidence="1">Uncharacterized protein</fullName>
    </submittedName>
</protein>
<dbReference type="Proteomes" id="UP000287651">
    <property type="component" value="Unassembled WGS sequence"/>
</dbReference>
<dbReference type="EMBL" id="AMZH03013834">
    <property type="protein sequence ID" value="RRT48626.1"/>
    <property type="molecule type" value="Genomic_DNA"/>
</dbReference>
<gene>
    <name evidence="1" type="ORF">B296_00049123</name>
</gene>
<name>A0A426YAB2_ENSVE</name>